<comment type="caution">
    <text evidence="2">The sequence shown here is derived from an EMBL/GenBank/DDBJ whole genome shotgun (WGS) entry which is preliminary data.</text>
</comment>
<evidence type="ECO:0000313" key="2">
    <source>
        <dbReference type="EMBL" id="KAG2645316.1"/>
    </source>
</evidence>
<protein>
    <submittedName>
        <fullName evidence="2">Uncharacterized protein</fullName>
    </submittedName>
</protein>
<evidence type="ECO:0000313" key="3">
    <source>
        <dbReference type="Proteomes" id="UP000823388"/>
    </source>
</evidence>
<feature type="region of interest" description="Disordered" evidence="1">
    <location>
        <begin position="55"/>
        <end position="177"/>
    </location>
</feature>
<sequence length="177" mass="19366">MLLAARRDEDFDACGLSLHLRPAIVVLTGDPSLRRGPRLQATAASSAPRPFIYAFTPCRRHGRRDPRRRPRPLAPRRSPRPPAPAPRPCIYSVVPHRGSMPCLAAAPPSGEGEGRGGEGWLRASESPRAVGGAPKRREPEARRRTAPWPGEWKVGRLGRGRGMGWPAGRVEMQRTVG</sequence>
<accession>A0A8T0WHK4</accession>
<name>A0A8T0WHK4_PANVG</name>
<gene>
    <name evidence="2" type="ORF">PVAP13_2KG363450</name>
</gene>
<evidence type="ECO:0000256" key="1">
    <source>
        <dbReference type="SAM" id="MobiDB-lite"/>
    </source>
</evidence>
<proteinExistence type="predicted"/>
<keyword evidence="3" id="KW-1185">Reference proteome</keyword>
<reference evidence="2" key="1">
    <citation type="submission" date="2020-05" db="EMBL/GenBank/DDBJ databases">
        <title>WGS assembly of Panicum virgatum.</title>
        <authorList>
            <person name="Lovell J.T."/>
            <person name="Jenkins J."/>
            <person name="Shu S."/>
            <person name="Juenger T.E."/>
            <person name="Schmutz J."/>
        </authorList>
    </citation>
    <scope>NUCLEOTIDE SEQUENCE</scope>
    <source>
        <strain evidence="2">AP13</strain>
    </source>
</reference>
<dbReference type="AlphaFoldDB" id="A0A8T0WHK4"/>
<feature type="compositionally biased region" description="Basic residues" evidence="1">
    <location>
        <begin position="58"/>
        <end position="71"/>
    </location>
</feature>
<dbReference type="Proteomes" id="UP000823388">
    <property type="component" value="Chromosome 2K"/>
</dbReference>
<dbReference type="EMBL" id="CM029039">
    <property type="protein sequence ID" value="KAG2645316.1"/>
    <property type="molecule type" value="Genomic_DNA"/>
</dbReference>
<organism evidence="2 3">
    <name type="scientific">Panicum virgatum</name>
    <name type="common">Blackwell switchgrass</name>
    <dbReference type="NCBI Taxonomy" id="38727"/>
    <lineage>
        <taxon>Eukaryota</taxon>
        <taxon>Viridiplantae</taxon>
        <taxon>Streptophyta</taxon>
        <taxon>Embryophyta</taxon>
        <taxon>Tracheophyta</taxon>
        <taxon>Spermatophyta</taxon>
        <taxon>Magnoliopsida</taxon>
        <taxon>Liliopsida</taxon>
        <taxon>Poales</taxon>
        <taxon>Poaceae</taxon>
        <taxon>PACMAD clade</taxon>
        <taxon>Panicoideae</taxon>
        <taxon>Panicodae</taxon>
        <taxon>Paniceae</taxon>
        <taxon>Panicinae</taxon>
        <taxon>Panicum</taxon>
        <taxon>Panicum sect. Hiantes</taxon>
    </lineage>
</organism>